<evidence type="ECO:0000313" key="5">
    <source>
        <dbReference type="Proteomes" id="UP000318380"/>
    </source>
</evidence>
<dbReference type="Proteomes" id="UP000318380">
    <property type="component" value="Unassembled WGS sequence"/>
</dbReference>
<evidence type="ECO:0000259" key="3">
    <source>
        <dbReference type="Pfam" id="PF13810"/>
    </source>
</evidence>
<feature type="compositionally biased region" description="Polar residues" evidence="1">
    <location>
        <begin position="38"/>
        <end position="52"/>
    </location>
</feature>
<accession>A0A561B372</accession>
<feature type="chain" id="PRO_5038861348" evidence="2">
    <location>
        <begin position="22"/>
        <end position="690"/>
    </location>
</feature>
<evidence type="ECO:0000256" key="2">
    <source>
        <dbReference type="SAM" id="SignalP"/>
    </source>
</evidence>
<comment type="caution">
    <text evidence="4">The sequence shown here is derived from an EMBL/GenBank/DDBJ whole genome shotgun (WGS) entry which is preliminary data.</text>
</comment>
<name>A0A561B372_9ACTN</name>
<evidence type="ECO:0000313" key="4">
    <source>
        <dbReference type="EMBL" id="TWD73287.1"/>
    </source>
</evidence>
<dbReference type="OrthoDB" id="3795970at2"/>
<dbReference type="RefSeq" id="WP_145814474.1">
    <property type="nucleotide sequence ID" value="NZ_VIVK01000003.1"/>
</dbReference>
<reference evidence="4 5" key="1">
    <citation type="submission" date="2019-06" db="EMBL/GenBank/DDBJ databases">
        <title>Sequencing the genomes of 1000 actinobacteria strains.</title>
        <authorList>
            <person name="Klenk H.-P."/>
        </authorList>
    </citation>
    <scope>NUCLEOTIDE SEQUENCE [LARGE SCALE GENOMIC DNA]</scope>
    <source>
        <strain evidence="4 5">DSM 24683</strain>
    </source>
</reference>
<feature type="signal peptide" evidence="2">
    <location>
        <begin position="1"/>
        <end position="21"/>
    </location>
</feature>
<feature type="domain" description="DUF4185" evidence="3">
    <location>
        <begin position="119"/>
        <end position="320"/>
    </location>
</feature>
<protein>
    <submittedName>
        <fullName evidence="4">Uncharacterized protein DUF4185</fullName>
    </submittedName>
</protein>
<feature type="region of interest" description="Disordered" evidence="1">
    <location>
        <begin position="24"/>
        <end position="56"/>
    </location>
</feature>
<dbReference type="AlphaFoldDB" id="A0A561B372"/>
<proteinExistence type="predicted"/>
<gene>
    <name evidence="4" type="ORF">FB561_7175</name>
</gene>
<dbReference type="InterPro" id="IPR025442">
    <property type="entry name" value="DUF4185"/>
</dbReference>
<organism evidence="4 5">
    <name type="scientific">Kribbella amoyensis</name>
    <dbReference type="NCBI Taxonomy" id="996641"/>
    <lineage>
        <taxon>Bacteria</taxon>
        <taxon>Bacillati</taxon>
        <taxon>Actinomycetota</taxon>
        <taxon>Actinomycetes</taxon>
        <taxon>Propionibacteriales</taxon>
        <taxon>Kribbellaceae</taxon>
        <taxon>Kribbella</taxon>
    </lineage>
</organism>
<dbReference type="EMBL" id="VIVK01000003">
    <property type="protein sequence ID" value="TWD73287.1"/>
    <property type="molecule type" value="Genomic_DNA"/>
</dbReference>
<evidence type="ECO:0000256" key="1">
    <source>
        <dbReference type="SAM" id="MobiDB-lite"/>
    </source>
</evidence>
<keyword evidence="5" id="KW-1185">Reference proteome</keyword>
<dbReference type="Gene3D" id="2.60.120.260">
    <property type="entry name" value="Galactose-binding domain-like"/>
    <property type="match status" value="2"/>
</dbReference>
<keyword evidence="2" id="KW-0732">Signal</keyword>
<feature type="compositionally biased region" description="Low complexity" evidence="1">
    <location>
        <begin position="24"/>
        <end position="37"/>
    </location>
</feature>
<sequence>MKTGALLAVLPLVFGSAAVLTDSSSSGTAAPAAGPSTYVGTSTVETKGTPSASDGDLWPSCWAGNGDLYSANGDGKGFSLDGEFADIAVNEIKGQPGSLSGKTIAKGDQVGPIWSGGGYNRKPTGMVCVGDTMYLAVQDLALDFNDVPAATILKSTDHGRTWTWDKSKPMFGDHVFTTIWFADFGKGGAAAPDGYVYAYGLDGNWRDSFDDTVADPQSVFLARVPKQKVQDRGSWEFFAGSNDKGRPEWSRKVADRKPVLTDERRLYAQTYGTNASNLSVISQGGVTYLPQQKRYVYTSWTEYTFEFYEAPSPWGPWKHFLSRDFGGYPWSTSKYGGYGVTIPSKFVQPDGRTMYLQANVCPCGGGGIGTSVYNFNLRKLVLTPSVPGAADNLPSVDNLAAPSSGAVAISKSSKSGSLALLNDGATTGSETDFDDEVKGASWWGYEWPSRQKINRVDFTSGAVSAEGGYFTGRPRVQVKVDGAWTEVGAQSVSPAYPGDASAGANKTYTLTFPAVETDGIRVIGLPGGTRSYTSVSELAVKYVAQLADGGFEAFGSGKPAWVSEGPAASGVDRGLGFAHSGANNGWIRTSGTGWSALTQKVPVVPGTRYTFGSWINASAGLPAGQGRFGVRLGADGSTVLGEKTFGASTGYVQHEVAVTIPAGVHDVTVFAGFNGPGTDTWIQPDDFTVE</sequence>
<dbReference type="Pfam" id="PF13810">
    <property type="entry name" value="DUF4185"/>
    <property type="match status" value="1"/>
</dbReference>